<proteinExistence type="predicted"/>
<keyword evidence="2" id="KW-1185">Reference proteome</keyword>
<name>A0ABV9NCN8_9PROT</name>
<gene>
    <name evidence="1" type="ORF">ACFPB0_05850</name>
</gene>
<reference evidence="2" key="1">
    <citation type="journal article" date="2019" name="Int. J. Syst. Evol. Microbiol.">
        <title>The Global Catalogue of Microorganisms (GCM) 10K type strain sequencing project: providing services to taxonomists for standard genome sequencing and annotation.</title>
        <authorList>
            <consortium name="The Broad Institute Genomics Platform"/>
            <consortium name="The Broad Institute Genome Sequencing Center for Infectious Disease"/>
            <person name="Wu L."/>
            <person name="Ma J."/>
        </authorList>
    </citation>
    <scope>NUCLEOTIDE SEQUENCE [LARGE SCALE GENOMIC DNA]</scope>
    <source>
        <strain evidence="2">CCUG 62981</strain>
    </source>
</reference>
<comment type="caution">
    <text evidence="1">The sequence shown here is derived from an EMBL/GenBank/DDBJ whole genome shotgun (WGS) entry which is preliminary data.</text>
</comment>
<dbReference type="EMBL" id="JBHSGQ010000002">
    <property type="protein sequence ID" value="MFC4724808.1"/>
    <property type="molecule type" value="Genomic_DNA"/>
</dbReference>
<protein>
    <submittedName>
        <fullName evidence="1">DUF4238 domain-containing protein</fullName>
    </submittedName>
</protein>
<organism evidence="1 2">
    <name type="scientific">Glycocaulis abyssi</name>
    <dbReference type="NCBI Taxonomy" id="1433403"/>
    <lineage>
        <taxon>Bacteria</taxon>
        <taxon>Pseudomonadati</taxon>
        <taxon>Pseudomonadota</taxon>
        <taxon>Alphaproteobacteria</taxon>
        <taxon>Maricaulales</taxon>
        <taxon>Maricaulaceae</taxon>
        <taxon>Glycocaulis</taxon>
    </lineage>
</organism>
<dbReference type="RefSeq" id="WP_371393985.1">
    <property type="nucleotide sequence ID" value="NZ_CP163421.1"/>
</dbReference>
<evidence type="ECO:0000313" key="1">
    <source>
        <dbReference type="EMBL" id="MFC4724808.1"/>
    </source>
</evidence>
<accession>A0ABV9NCN8</accession>
<dbReference type="Proteomes" id="UP001596024">
    <property type="component" value="Unassembled WGS sequence"/>
</dbReference>
<evidence type="ECO:0000313" key="2">
    <source>
        <dbReference type="Proteomes" id="UP001596024"/>
    </source>
</evidence>
<dbReference type="InterPro" id="IPR025332">
    <property type="entry name" value="DUF4238"/>
</dbReference>
<sequence length="301" mass="35477">MSQKQNHNRQRTKNSHWVPQAYLRAFAAEHDAERIWRFSHTKGDAQLKLIEKVAYKRHLYSTHDDTTGSLNDALEKKLADLEQWFGSPIWRTLQRDVVDLSWQPLRKIVSLLAATMFLRNPRTLEEHSKMHEHLVKLFSQFNEPPDRVTVGDRTFDFDDTSWETFRAADTDDVKKIWFRQIESAVIFAKIFMNMRWSMMMAPRPAFITSDAPITFCHPSLEFSGINDPETTIHFPISPTRVLNMDNFHSEPANQYYPCDDECYVTTNLLIWRSAIEYMFTHRHPDYIMDELLRKAEAEGYA</sequence>
<dbReference type="Pfam" id="PF14022">
    <property type="entry name" value="DUF4238"/>
    <property type="match status" value="1"/>
</dbReference>